<keyword evidence="2" id="KW-1185">Reference proteome</keyword>
<protein>
    <submittedName>
        <fullName evidence="1">Uncharacterized protein</fullName>
    </submittedName>
</protein>
<accession>A0A9P6XLV0</accession>
<dbReference type="Proteomes" id="UP000740926">
    <property type="component" value="Unassembled WGS sequence"/>
</dbReference>
<organism evidence="1 2">
    <name type="scientific">Rhizopus delemar</name>
    <dbReference type="NCBI Taxonomy" id="936053"/>
    <lineage>
        <taxon>Eukaryota</taxon>
        <taxon>Fungi</taxon>
        <taxon>Fungi incertae sedis</taxon>
        <taxon>Mucoromycota</taxon>
        <taxon>Mucoromycotina</taxon>
        <taxon>Mucoromycetes</taxon>
        <taxon>Mucorales</taxon>
        <taxon>Mucorineae</taxon>
        <taxon>Rhizopodaceae</taxon>
        <taxon>Rhizopus</taxon>
    </lineage>
</organism>
<dbReference type="EMBL" id="JAANIU010020477">
    <property type="protein sequence ID" value="KAG1523707.1"/>
    <property type="molecule type" value="Genomic_DNA"/>
</dbReference>
<dbReference type="AlphaFoldDB" id="A0A9P6XLV0"/>
<proteinExistence type="predicted"/>
<name>A0A9P6XLV0_9FUNG</name>
<comment type="caution">
    <text evidence="1">The sequence shown here is derived from an EMBL/GenBank/DDBJ whole genome shotgun (WGS) entry which is preliminary data.</text>
</comment>
<gene>
    <name evidence="1" type="ORF">G6F50_018586</name>
</gene>
<evidence type="ECO:0000313" key="2">
    <source>
        <dbReference type="Proteomes" id="UP000740926"/>
    </source>
</evidence>
<reference evidence="1 2" key="1">
    <citation type="journal article" date="2020" name="Microb. Genom.">
        <title>Genetic diversity of clinical and environmental Mucorales isolates obtained from an investigation of mucormycosis cases among solid organ transplant recipients.</title>
        <authorList>
            <person name="Nguyen M.H."/>
            <person name="Kaul D."/>
            <person name="Muto C."/>
            <person name="Cheng S.J."/>
            <person name="Richter R.A."/>
            <person name="Bruno V.M."/>
            <person name="Liu G."/>
            <person name="Beyhan S."/>
            <person name="Sundermann A.J."/>
            <person name="Mounaud S."/>
            <person name="Pasculle A.W."/>
            <person name="Nierman W.C."/>
            <person name="Driscoll E."/>
            <person name="Cumbie R."/>
            <person name="Clancy C.J."/>
            <person name="Dupont C.L."/>
        </authorList>
    </citation>
    <scope>NUCLEOTIDE SEQUENCE [LARGE SCALE GENOMIC DNA]</scope>
    <source>
        <strain evidence="1 2">GL24</strain>
    </source>
</reference>
<sequence length="76" mass="8622">MPATSFILFTVRGTWLHPSSHVSCPLSLSLDAWQKHVTRSMDPSKSLHADHARNPDLYLHWVRIKPCLSIAVLPHL</sequence>
<evidence type="ECO:0000313" key="1">
    <source>
        <dbReference type="EMBL" id="KAG1523707.1"/>
    </source>
</evidence>